<protein>
    <submittedName>
        <fullName evidence="1">Uncharacterized protein</fullName>
    </submittedName>
</protein>
<comment type="caution">
    <text evidence="1">The sequence shown here is derived from an EMBL/GenBank/DDBJ whole genome shotgun (WGS) entry which is preliminary data.</text>
</comment>
<name>A0ACB8CZG9_DERSI</name>
<proteinExistence type="predicted"/>
<reference evidence="1" key="1">
    <citation type="submission" date="2020-05" db="EMBL/GenBank/DDBJ databases">
        <title>Large-scale comparative analyses of tick genomes elucidate their genetic diversity and vector capacities.</title>
        <authorList>
            <person name="Jia N."/>
            <person name="Wang J."/>
            <person name="Shi W."/>
            <person name="Du L."/>
            <person name="Sun Y."/>
            <person name="Zhan W."/>
            <person name="Jiang J."/>
            <person name="Wang Q."/>
            <person name="Zhang B."/>
            <person name="Ji P."/>
            <person name="Sakyi L.B."/>
            <person name="Cui X."/>
            <person name="Yuan T."/>
            <person name="Jiang B."/>
            <person name="Yang W."/>
            <person name="Lam T.T.-Y."/>
            <person name="Chang Q."/>
            <person name="Ding S."/>
            <person name="Wang X."/>
            <person name="Zhu J."/>
            <person name="Ruan X."/>
            <person name="Zhao L."/>
            <person name="Wei J."/>
            <person name="Que T."/>
            <person name="Du C."/>
            <person name="Cheng J."/>
            <person name="Dai P."/>
            <person name="Han X."/>
            <person name="Huang E."/>
            <person name="Gao Y."/>
            <person name="Liu J."/>
            <person name="Shao H."/>
            <person name="Ye R."/>
            <person name="Li L."/>
            <person name="Wei W."/>
            <person name="Wang X."/>
            <person name="Wang C."/>
            <person name="Yang T."/>
            <person name="Huo Q."/>
            <person name="Li W."/>
            <person name="Guo W."/>
            <person name="Chen H."/>
            <person name="Zhou L."/>
            <person name="Ni X."/>
            <person name="Tian J."/>
            <person name="Zhou Y."/>
            <person name="Sheng Y."/>
            <person name="Liu T."/>
            <person name="Pan Y."/>
            <person name="Xia L."/>
            <person name="Li J."/>
            <person name="Zhao F."/>
            <person name="Cao W."/>
        </authorList>
    </citation>
    <scope>NUCLEOTIDE SEQUENCE</scope>
    <source>
        <strain evidence="1">Dsil-2018</strain>
    </source>
</reference>
<organism evidence="1 2">
    <name type="scientific">Dermacentor silvarum</name>
    <name type="common">Tick</name>
    <dbReference type="NCBI Taxonomy" id="543639"/>
    <lineage>
        <taxon>Eukaryota</taxon>
        <taxon>Metazoa</taxon>
        <taxon>Ecdysozoa</taxon>
        <taxon>Arthropoda</taxon>
        <taxon>Chelicerata</taxon>
        <taxon>Arachnida</taxon>
        <taxon>Acari</taxon>
        <taxon>Parasitiformes</taxon>
        <taxon>Ixodida</taxon>
        <taxon>Ixodoidea</taxon>
        <taxon>Ixodidae</taxon>
        <taxon>Rhipicephalinae</taxon>
        <taxon>Dermacentor</taxon>
    </lineage>
</organism>
<accession>A0ACB8CZG9</accession>
<dbReference type="EMBL" id="CM023473">
    <property type="protein sequence ID" value="KAH7954612.1"/>
    <property type="molecule type" value="Genomic_DNA"/>
</dbReference>
<evidence type="ECO:0000313" key="2">
    <source>
        <dbReference type="Proteomes" id="UP000821865"/>
    </source>
</evidence>
<gene>
    <name evidence="1" type="ORF">HPB49_020127</name>
</gene>
<sequence>MCSYIIFLSAMIEIDSGNVAPLAGTEVQFTAFKAAVKSGDLKKLLSFRYDDVSSMAADVIDAGFVKVRSKVFHGIDIRITQGDPTWLKLLTEQAVDKYSKEILSSGAGQRASRAWHCVGLSLAAVAFQSTKDLDDEAVGIKRLTYCQFDRNNSKKVPWDQSYYSTAYKNDLVVFDQDTNFTEKLKAVTKLSKSCVLLDHLFYDYHECECDKPNFKLLRATRRVLWSKSARQY</sequence>
<dbReference type="Proteomes" id="UP000821865">
    <property type="component" value="Chromosome 4"/>
</dbReference>
<keyword evidence="2" id="KW-1185">Reference proteome</keyword>
<evidence type="ECO:0000313" key="1">
    <source>
        <dbReference type="EMBL" id="KAH7954612.1"/>
    </source>
</evidence>